<dbReference type="InterPro" id="IPR009061">
    <property type="entry name" value="DNA-bd_dom_put_sf"/>
</dbReference>
<feature type="domain" description="B5" evidence="1">
    <location>
        <begin position="31"/>
        <end position="79"/>
    </location>
</feature>
<organism evidence="2 3">
    <name type="scientific">Vibrio anguillarum</name>
    <name type="common">Listonella anguillarum</name>
    <dbReference type="NCBI Taxonomy" id="55601"/>
    <lineage>
        <taxon>Bacteria</taxon>
        <taxon>Pseudomonadati</taxon>
        <taxon>Pseudomonadota</taxon>
        <taxon>Gammaproteobacteria</taxon>
        <taxon>Vibrionales</taxon>
        <taxon>Vibrionaceae</taxon>
        <taxon>Vibrio</taxon>
    </lineage>
</organism>
<dbReference type="SMART" id="SM00874">
    <property type="entry name" value="B5"/>
    <property type="match status" value="1"/>
</dbReference>
<keyword evidence="2" id="KW-0436">Ligase</keyword>
<dbReference type="Proteomes" id="UP000726136">
    <property type="component" value="Unassembled WGS sequence"/>
</dbReference>
<dbReference type="Gene3D" id="3.30.56.10">
    <property type="match status" value="1"/>
</dbReference>
<proteinExistence type="predicted"/>
<comment type="caution">
    <text evidence="2">The sequence shown here is derived from an EMBL/GenBank/DDBJ whole genome shotgun (WGS) entry which is preliminary data.</text>
</comment>
<sequence>SAMERATQLLVDICGGEVAPVVSVESETDLPKPNQVTLRRTKLDSLLGHHIADADVVEILKRLGMSVESCAESWVATAP</sequence>
<dbReference type="SUPFAM" id="SSF46955">
    <property type="entry name" value="Putative DNA-binding domain"/>
    <property type="match status" value="1"/>
</dbReference>
<dbReference type="InterPro" id="IPR005147">
    <property type="entry name" value="tRNA_synthase_B5-dom"/>
</dbReference>
<evidence type="ECO:0000259" key="1">
    <source>
        <dbReference type="PROSITE" id="PS51483"/>
    </source>
</evidence>
<dbReference type="PROSITE" id="PS51483">
    <property type="entry name" value="B5"/>
    <property type="match status" value="1"/>
</dbReference>
<dbReference type="Pfam" id="PF03484">
    <property type="entry name" value="B5"/>
    <property type="match status" value="1"/>
</dbReference>
<dbReference type="RefSeq" id="WP_194664605.1">
    <property type="nucleotide sequence ID" value="NZ_RDPI01000630.1"/>
</dbReference>
<name>A0ABR9ZCL2_VIBAN</name>
<keyword evidence="3" id="KW-1185">Reference proteome</keyword>
<evidence type="ECO:0000313" key="3">
    <source>
        <dbReference type="Proteomes" id="UP000726136"/>
    </source>
</evidence>
<evidence type="ECO:0000313" key="2">
    <source>
        <dbReference type="EMBL" id="MBF4376208.1"/>
    </source>
</evidence>
<accession>A0ABR9ZCL2</accession>
<reference evidence="2 3" key="1">
    <citation type="journal article" date="2021" name="PeerJ">
        <title>Analysis of 44 Vibrio anguillarum genomes reveals high genetic diversity.</title>
        <authorList>
            <person name="Hansen M.J."/>
            <person name="Dalsgaard I."/>
        </authorList>
    </citation>
    <scope>NUCLEOTIDE SEQUENCE [LARGE SCALE GENOMIC DNA]</scope>
    <source>
        <strain evidence="2 3">040915-1/1B</strain>
    </source>
</reference>
<feature type="non-terminal residue" evidence="2">
    <location>
        <position position="79"/>
    </location>
</feature>
<gene>
    <name evidence="2" type="primary">pheT</name>
    <name evidence="2" type="ORF">EAY46_24800</name>
</gene>
<dbReference type="EC" id="6.1.1.20" evidence="2"/>
<feature type="non-terminal residue" evidence="2">
    <location>
        <position position="1"/>
    </location>
</feature>
<dbReference type="EMBL" id="RDPI01000630">
    <property type="protein sequence ID" value="MBF4376208.1"/>
    <property type="molecule type" value="Genomic_DNA"/>
</dbReference>
<dbReference type="GO" id="GO:0004826">
    <property type="term" value="F:phenylalanine-tRNA ligase activity"/>
    <property type="evidence" value="ECO:0007669"/>
    <property type="project" value="UniProtKB-EC"/>
</dbReference>
<protein>
    <submittedName>
        <fullName evidence="2">Phenylalanine--tRNA ligase subunit beta</fullName>
        <ecNumber evidence="2">6.1.1.20</ecNumber>
    </submittedName>
</protein>